<evidence type="ECO:0000313" key="15">
    <source>
        <dbReference type="EMBL" id="KEY62603.1"/>
    </source>
</evidence>
<dbReference type="PATRIC" id="fig|1415168.3.peg.1282"/>
<evidence type="ECO:0000256" key="14">
    <source>
        <dbReference type="RuleBase" id="RU004175"/>
    </source>
</evidence>
<feature type="binding site" evidence="8 13">
    <location>
        <position position="262"/>
    </location>
    <ligand>
        <name>Zn(2+)</name>
        <dbReference type="ChEBI" id="CHEBI:29105"/>
    </ligand>
</feature>
<dbReference type="Pfam" id="PF00815">
    <property type="entry name" value="Histidinol_dh"/>
    <property type="match status" value="1"/>
</dbReference>
<dbReference type="RefSeq" id="WP_042748199.1">
    <property type="nucleotide sequence ID" value="NZ_AZSI01000031.1"/>
</dbReference>
<dbReference type="GO" id="GO:0000105">
    <property type="term" value="P:L-histidine biosynthetic process"/>
    <property type="evidence" value="ECO:0007669"/>
    <property type="project" value="UniProtKB-UniRule"/>
</dbReference>
<evidence type="ECO:0000256" key="6">
    <source>
        <dbReference type="ARBA" id="ARBA00023002"/>
    </source>
</evidence>
<comment type="cofactor">
    <cofactor evidence="8 13">
        <name>Zn(2+)</name>
        <dbReference type="ChEBI" id="CHEBI:29105"/>
    </cofactor>
    <text evidence="8 13">Binds 1 zinc ion per subunit.</text>
</comment>
<dbReference type="InterPro" id="IPR001692">
    <property type="entry name" value="Histidinol_DH_CS"/>
</dbReference>
<dbReference type="PRINTS" id="PR00083">
    <property type="entry name" value="HOLDHDRGNASE"/>
</dbReference>
<evidence type="ECO:0000256" key="13">
    <source>
        <dbReference type="PIRSR" id="PIRSR000099-4"/>
    </source>
</evidence>
<evidence type="ECO:0000256" key="5">
    <source>
        <dbReference type="ARBA" id="ARBA00022833"/>
    </source>
</evidence>
<keyword evidence="8" id="KW-0368">Histidine biosynthesis</keyword>
<dbReference type="PROSITE" id="PS00611">
    <property type="entry name" value="HISOL_DEHYDROGENASE"/>
    <property type="match status" value="1"/>
</dbReference>
<feature type="binding site" evidence="8 12">
    <location>
        <position position="259"/>
    </location>
    <ligand>
        <name>substrate</name>
    </ligand>
</feature>
<feature type="binding site" evidence="8 12">
    <location>
        <position position="420"/>
    </location>
    <ligand>
        <name>substrate</name>
    </ligand>
</feature>
<keyword evidence="5 8" id="KW-0862">Zinc</keyword>
<evidence type="ECO:0000256" key="1">
    <source>
        <dbReference type="ARBA" id="ARBA00003850"/>
    </source>
</evidence>
<feature type="binding site" evidence="8 11">
    <location>
        <position position="191"/>
    </location>
    <ligand>
        <name>NAD(+)</name>
        <dbReference type="ChEBI" id="CHEBI:57540"/>
    </ligand>
</feature>
<dbReference type="GO" id="GO:0051287">
    <property type="term" value="F:NAD binding"/>
    <property type="evidence" value="ECO:0007669"/>
    <property type="project" value="InterPro"/>
</dbReference>
<evidence type="ECO:0000256" key="7">
    <source>
        <dbReference type="ARBA" id="ARBA00049489"/>
    </source>
</evidence>
<feature type="binding site" evidence="8 13">
    <location>
        <position position="420"/>
    </location>
    <ligand>
        <name>Zn(2+)</name>
        <dbReference type="ChEBI" id="CHEBI:29105"/>
    </ligand>
</feature>
<dbReference type="Proteomes" id="UP000028401">
    <property type="component" value="Unassembled WGS sequence"/>
</dbReference>
<dbReference type="EC" id="1.1.1.23" evidence="3 8"/>
<dbReference type="GO" id="GO:0008270">
    <property type="term" value="F:zinc ion binding"/>
    <property type="evidence" value="ECO:0007669"/>
    <property type="project" value="UniProtKB-UniRule"/>
</dbReference>
<comment type="pathway">
    <text evidence="8">Amino-acid biosynthesis; L-histidine biosynthesis; L-histidine from 5-phospho-alpha-D-ribose 1-diphosphate: step 9/9.</text>
</comment>
<sequence>MLKQIDYQGSLEEVANKFQGRKAEVSEEVNKSVQEIVNAIRKEGDSALFSYAKKFDGYNADKNNLLVTRKEREEGLEKIDENYFRILRRTKSQIEEFHKHQLGNSWSIYKENGVIMGQIARPLERVALYVPGGTAAYPSTVIMNAVPALLAGVKEIIMITQVKSDGQVNANILAAAEVCGIETIYKVGGAQAVAAVAYGTESIPKVDKIVGPGNIFVATAKKICYGMVDIDMIAGPSEVLVIADEKANPKYIAADLMAQAEHDKLASAILVTTSESLVQKVDEELEKQVQSLERREIIESSVSNYGGAIVVKSIDEAFEVSNQLAPEHLEVLTSAPLAQLPKIKNAGSIFLGEYTPEPLGDYMSGSNHVLPTGGTAKFYSGLGVYNFVKYSTYSYYPKEILADFQEDVVTFAKSEGLSAHANSISVRFDDEKKEK</sequence>
<evidence type="ECO:0000256" key="4">
    <source>
        <dbReference type="ARBA" id="ARBA00022723"/>
    </source>
</evidence>
<dbReference type="NCBIfam" id="TIGR00069">
    <property type="entry name" value="hisD"/>
    <property type="match status" value="1"/>
</dbReference>
<evidence type="ECO:0000256" key="3">
    <source>
        <dbReference type="ARBA" id="ARBA00012965"/>
    </source>
</evidence>
<keyword evidence="4 8" id="KW-0479">Metal-binding</keyword>
<dbReference type="Gene3D" id="3.40.50.1980">
    <property type="entry name" value="Nitrogenase molybdenum iron protein domain"/>
    <property type="match status" value="2"/>
</dbReference>
<feature type="active site" description="Proton acceptor" evidence="8 10">
    <location>
        <position position="328"/>
    </location>
</feature>
<feature type="binding site" evidence="8 13">
    <location>
        <position position="361"/>
    </location>
    <ligand>
        <name>Zn(2+)</name>
        <dbReference type="ChEBI" id="CHEBI:29105"/>
    </ligand>
</feature>
<feature type="binding site" evidence="8 12">
    <location>
        <position position="415"/>
    </location>
    <ligand>
        <name>substrate</name>
    </ligand>
</feature>
<dbReference type="InterPro" id="IPR022695">
    <property type="entry name" value="Histidinol_DH_monofunct"/>
</dbReference>
<accession>A0A084ABC4</accession>
<comment type="similarity">
    <text evidence="2 8 9 14">Belongs to the histidinol dehydrogenase family.</text>
</comment>
<proteinExistence type="inferred from homology"/>
<dbReference type="Gene3D" id="1.20.5.1300">
    <property type="match status" value="1"/>
</dbReference>
<comment type="caution">
    <text evidence="15">The sequence shown here is derived from an EMBL/GenBank/DDBJ whole genome shotgun (WGS) entry which is preliminary data.</text>
</comment>
<dbReference type="FunFam" id="3.40.50.1980:FF:000026">
    <property type="entry name" value="Histidinol dehydrogenase"/>
    <property type="match status" value="1"/>
</dbReference>
<organism evidence="15 16">
    <name type="scientific">Lactococcus cremoris subsp. cremoris GE214</name>
    <dbReference type="NCBI Taxonomy" id="1415168"/>
    <lineage>
        <taxon>Bacteria</taxon>
        <taxon>Bacillati</taxon>
        <taxon>Bacillota</taxon>
        <taxon>Bacilli</taxon>
        <taxon>Lactobacillales</taxon>
        <taxon>Streptococcaceae</taxon>
        <taxon>Lactococcus</taxon>
        <taxon>Lactococcus cremoris subsp. cremoris</taxon>
    </lineage>
</organism>
<dbReference type="PIRSF" id="PIRSF000099">
    <property type="entry name" value="Histidinol_dh"/>
    <property type="match status" value="1"/>
</dbReference>
<evidence type="ECO:0000256" key="12">
    <source>
        <dbReference type="PIRSR" id="PIRSR000099-3"/>
    </source>
</evidence>
<dbReference type="AlphaFoldDB" id="A0A084ABC4"/>
<dbReference type="UniPathway" id="UPA00031">
    <property type="reaction ID" value="UER00014"/>
</dbReference>
<dbReference type="InterPro" id="IPR016161">
    <property type="entry name" value="Ald_DH/histidinol_DH"/>
</dbReference>
<keyword evidence="8" id="KW-0028">Amino-acid biosynthesis</keyword>
<feature type="binding site" evidence="8 13">
    <location>
        <position position="259"/>
    </location>
    <ligand>
        <name>Zn(2+)</name>
        <dbReference type="ChEBI" id="CHEBI:29105"/>
    </ligand>
</feature>
<feature type="binding site" evidence="8 12">
    <location>
        <position position="361"/>
    </location>
    <ligand>
        <name>substrate</name>
    </ligand>
</feature>
<name>A0A084ABC4_LACLC</name>
<gene>
    <name evidence="8" type="primary">hisD</name>
    <name evidence="15" type="ORF">U725_01200</name>
</gene>
<dbReference type="InterPro" id="IPR012131">
    <property type="entry name" value="Hstdl_DH"/>
</dbReference>
<keyword evidence="8 11" id="KW-0520">NAD</keyword>
<dbReference type="CDD" id="cd06572">
    <property type="entry name" value="Histidinol_dh"/>
    <property type="match status" value="1"/>
</dbReference>
<feature type="binding site" evidence="8 11">
    <location>
        <position position="214"/>
    </location>
    <ligand>
        <name>NAD(+)</name>
        <dbReference type="ChEBI" id="CHEBI:57540"/>
    </ligand>
</feature>
<dbReference type="HAMAP" id="MF_01024">
    <property type="entry name" value="HisD"/>
    <property type="match status" value="1"/>
</dbReference>
<keyword evidence="6 8" id="KW-0560">Oxidoreductase</keyword>
<dbReference type="EMBL" id="AZSI01000031">
    <property type="protein sequence ID" value="KEY62603.1"/>
    <property type="molecule type" value="Genomic_DNA"/>
</dbReference>
<feature type="binding site" evidence="8 12">
    <location>
        <position position="262"/>
    </location>
    <ligand>
        <name>substrate</name>
    </ligand>
</feature>
<dbReference type="SUPFAM" id="SSF53720">
    <property type="entry name" value="ALDH-like"/>
    <property type="match status" value="1"/>
</dbReference>
<evidence type="ECO:0000256" key="8">
    <source>
        <dbReference type="HAMAP-Rule" id="MF_01024"/>
    </source>
</evidence>
<evidence type="ECO:0000313" key="16">
    <source>
        <dbReference type="Proteomes" id="UP000028401"/>
    </source>
</evidence>
<evidence type="ECO:0000256" key="2">
    <source>
        <dbReference type="ARBA" id="ARBA00010178"/>
    </source>
</evidence>
<comment type="catalytic activity">
    <reaction evidence="7 8">
        <text>L-histidinol + 2 NAD(+) + H2O = L-histidine + 2 NADH + 3 H(+)</text>
        <dbReference type="Rhea" id="RHEA:20641"/>
        <dbReference type="ChEBI" id="CHEBI:15377"/>
        <dbReference type="ChEBI" id="CHEBI:15378"/>
        <dbReference type="ChEBI" id="CHEBI:57540"/>
        <dbReference type="ChEBI" id="CHEBI:57595"/>
        <dbReference type="ChEBI" id="CHEBI:57699"/>
        <dbReference type="ChEBI" id="CHEBI:57945"/>
        <dbReference type="EC" id="1.1.1.23"/>
    </reaction>
</comment>
<dbReference type="GO" id="GO:0005829">
    <property type="term" value="C:cytosol"/>
    <property type="evidence" value="ECO:0007669"/>
    <property type="project" value="TreeGrafter"/>
</dbReference>
<evidence type="ECO:0000256" key="11">
    <source>
        <dbReference type="PIRSR" id="PIRSR000099-2"/>
    </source>
</evidence>
<feature type="binding site" evidence="8 11">
    <location>
        <position position="129"/>
    </location>
    <ligand>
        <name>NAD(+)</name>
        <dbReference type="ChEBI" id="CHEBI:57540"/>
    </ligand>
</feature>
<feature type="active site" description="Proton acceptor" evidence="8 10">
    <location>
        <position position="327"/>
    </location>
</feature>
<protein>
    <recommendedName>
        <fullName evidence="3 8">Histidinol dehydrogenase</fullName>
        <shortName evidence="8">HDH</shortName>
        <ecNumber evidence="3 8">1.1.1.23</ecNumber>
    </recommendedName>
</protein>
<evidence type="ECO:0000256" key="10">
    <source>
        <dbReference type="PIRSR" id="PIRSR000099-1"/>
    </source>
</evidence>
<feature type="binding site" evidence="8 12">
    <location>
        <position position="328"/>
    </location>
    <ligand>
        <name>substrate</name>
    </ligand>
</feature>
<feature type="binding site" evidence="8 12">
    <location>
        <position position="237"/>
    </location>
    <ligand>
        <name>substrate</name>
    </ligand>
</feature>
<dbReference type="PANTHER" id="PTHR21256">
    <property type="entry name" value="HISTIDINOL DEHYDROGENASE HDH"/>
    <property type="match status" value="1"/>
</dbReference>
<reference evidence="15 16" key="1">
    <citation type="submission" date="2014-06" db="EMBL/GenBank/DDBJ databases">
        <title>Draft genome sequence of the putrescine producing strain Lactococcus lactis subsp cremoris GE214.</title>
        <authorList>
            <person name="Ladero V."/>
            <person name="Linares D.M."/>
            <person name="del Rio B."/>
            <person name="Mayo B."/>
            <person name="Martin M.C."/>
            <person name="Fernandez M."/>
            <person name="Alvarez M.A."/>
        </authorList>
    </citation>
    <scope>NUCLEOTIDE SEQUENCE [LARGE SCALE GENOMIC DNA]</scope>
    <source>
        <strain evidence="15 16">GE214</strain>
    </source>
</reference>
<dbReference type="GO" id="GO:0004399">
    <property type="term" value="F:histidinol dehydrogenase activity"/>
    <property type="evidence" value="ECO:0007669"/>
    <property type="project" value="UniProtKB-UniRule"/>
</dbReference>
<comment type="function">
    <text evidence="1 8">Catalyzes the sequential NAD-dependent oxidations of L-histidinol to L-histidinaldehyde and then to L-histidine.</text>
</comment>
<dbReference type="PANTHER" id="PTHR21256:SF2">
    <property type="entry name" value="HISTIDINE BIOSYNTHESIS TRIFUNCTIONAL PROTEIN"/>
    <property type="match status" value="1"/>
</dbReference>
<dbReference type="FunFam" id="3.40.50.1980:FF:000001">
    <property type="entry name" value="Histidinol dehydrogenase"/>
    <property type="match status" value="1"/>
</dbReference>
<evidence type="ECO:0000256" key="9">
    <source>
        <dbReference type="PIRNR" id="PIRNR000099"/>
    </source>
</evidence>